<comment type="similarity">
    <text evidence="3">Belongs to the D-isomer specific 2-hydroxyacid dehydrogenase family.</text>
</comment>
<dbReference type="InterPro" id="IPR054891">
    <property type="entry name" value="Dhydh_Halo"/>
</dbReference>
<dbReference type="Proteomes" id="UP001500420">
    <property type="component" value="Unassembled WGS sequence"/>
</dbReference>
<dbReference type="GO" id="GO:0016616">
    <property type="term" value="F:oxidoreductase activity, acting on the CH-OH group of donors, NAD or NADP as acceptor"/>
    <property type="evidence" value="ECO:0007669"/>
    <property type="project" value="InterPro"/>
</dbReference>
<dbReference type="Gene3D" id="3.40.50.720">
    <property type="entry name" value="NAD(P)-binding Rossmann-like Domain"/>
    <property type="match status" value="2"/>
</dbReference>
<keyword evidence="2" id="KW-0520">NAD</keyword>
<accession>A0AAV3T619</accession>
<reference evidence="6 7" key="1">
    <citation type="journal article" date="2019" name="Int. J. Syst. Evol. Microbiol.">
        <title>The Global Catalogue of Microorganisms (GCM) 10K type strain sequencing project: providing services to taxonomists for standard genome sequencing and annotation.</title>
        <authorList>
            <consortium name="The Broad Institute Genomics Platform"/>
            <consortium name="The Broad Institute Genome Sequencing Center for Infectious Disease"/>
            <person name="Wu L."/>
            <person name="Ma J."/>
        </authorList>
    </citation>
    <scope>NUCLEOTIDE SEQUENCE [LARGE SCALE GENOMIC DNA]</scope>
    <source>
        <strain evidence="6 7">JCM 16328</strain>
    </source>
</reference>
<evidence type="ECO:0000256" key="1">
    <source>
        <dbReference type="ARBA" id="ARBA00023002"/>
    </source>
</evidence>
<dbReference type="NCBIfam" id="NF041369">
    <property type="entry name" value="Dhydh_Halo"/>
    <property type="match status" value="1"/>
</dbReference>
<dbReference type="CDD" id="cd05300">
    <property type="entry name" value="2-Hacid_dh_1"/>
    <property type="match status" value="1"/>
</dbReference>
<dbReference type="PANTHER" id="PTHR43333">
    <property type="entry name" value="2-HACID_DH_C DOMAIN-CONTAINING PROTEIN"/>
    <property type="match status" value="1"/>
</dbReference>
<evidence type="ECO:0000313" key="7">
    <source>
        <dbReference type="Proteomes" id="UP001500420"/>
    </source>
</evidence>
<dbReference type="RefSeq" id="WP_343772382.1">
    <property type="nucleotide sequence ID" value="NZ_BAAADV010000001.1"/>
</dbReference>
<dbReference type="GO" id="GO:0051287">
    <property type="term" value="F:NAD binding"/>
    <property type="evidence" value="ECO:0007669"/>
    <property type="project" value="InterPro"/>
</dbReference>
<dbReference type="InterPro" id="IPR029753">
    <property type="entry name" value="D-isomer_DH_CS"/>
</dbReference>
<feature type="domain" description="D-isomer specific 2-hydroxyacid dehydrogenase catalytic" evidence="4">
    <location>
        <begin position="63"/>
        <end position="312"/>
    </location>
</feature>
<evidence type="ECO:0000256" key="3">
    <source>
        <dbReference type="RuleBase" id="RU003719"/>
    </source>
</evidence>
<dbReference type="SUPFAM" id="SSF52283">
    <property type="entry name" value="Formate/glycerate dehydrogenase catalytic domain-like"/>
    <property type="match status" value="1"/>
</dbReference>
<dbReference type="Pfam" id="PF02826">
    <property type="entry name" value="2-Hacid_dh_C"/>
    <property type="match status" value="1"/>
</dbReference>
<dbReference type="InterPro" id="IPR006140">
    <property type="entry name" value="D-isomer_DH_NAD-bd"/>
</dbReference>
<evidence type="ECO:0000259" key="5">
    <source>
        <dbReference type="Pfam" id="PF02826"/>
    </source>
</evidence>
<dbReference type="PROSITE" id="PS00671">
    <property type="entry name" value="D_2_HYDROXYACID_DH_3"/>
    <property type="match status" value="1"/>
</dbReference>
<dbReference type="EMBL" id="BAAADV010000001">
    <property type="protein sequence ID" value="GAA0664044.1"/>
    <property type="molecule type" value="Genomic_DNA"/>
</dbReference>
<protein>
    <submittedName>
        <fullName evidence="6">D-2-hydroxyacid dehydrogenase</fullName>
    </submittedName>
</protein>
<gene>
    <name evidence="6" type="ORF">GCM10009020_06080</name>
</gene>
<dbReference type="SUPFAM" id="SSF51735">
    <property type="entry name" value="NAD(P)-binding Rossmann-fold domains"/>
    <property type="match status" value="1"/>
</dbReference>
<name>A0AAV3T619_9EURY</name>
<dbReference type="InterPro" id="IPR036291">
    <property type="entry name" value="NAD(P)-bd_dom_sf"/>
</dbReference>
<evidence type="ECO:0000259" key="4">
    <source>
        <dbReference type="Pfam" id="PF00389"/>
    </source>
</evidence>
<comment type="caution">
    <text evidence="6">The sequence shown here is derived from an EMBL/GenBank/DDBJ whole genome shotgun (WGS) entry which is preliminary data.</text>
</comment>
<proteinExistence type="inferred from homology"/>
<evidence type="ECO:0000313" key="6">
    <source>
        <dbReference type="EMBL" id="GAA0664044.1"/>
    </source>
</evidence>
<dbReference type="InterPro" id="IPR006139">
    <property type="entry name" value="D-isomer_2_OHA_DH_cat_dom"/>
</dbReference>
<dbReference type="FunFam" id="3.40.50.720:FF:000363">
    <property type="entry name" value="D-isomer specific 2-hydroxyacid dehydrogenase"/>
    <property type="match status" value="1"/>
</dbReference>
<evidence type="ECO:0000256" key="2">
    <source>
        <dbReference type="ARBA" id="ARBA00023027"/>
    </source>
</evidence>
<organism evidence="6 7">
    <name type="scientific">Natronoarchaeum mannanilyticum</name>
    <dbReference type="NCBI Taxonomy" id="926360"/>
    <lineage>
        <taxon>Archaea</taxon>
        <taxon>Methanobacteriati</taxon>
        <taxon>Methanobacteriota</taxon>
        <taxon>Stenosarchaea group</taxon>
        <taxon>Halobacteria</taxon>
        <taxon>Halobacteriales</taxon>
        <taxon>Natronoarchaeaceae</taxon>
    </lineage>
</organism>
<sequence length="313" mass="34161">MTIDDVQRLGVHESVSAVFPPDRLEAALSELDAEVELVGDDPDRAAACDGLVTFAHRDYFVGAVEWIHTIQAGYDRFPLDTFEREGVSLTNSTGIHGDSVGETVTGYMLALARRLHTFIENQHERAWDRPEWDEPFTIAGESLCVVGLGTLGRGIAERADALGMNVSGVKRTPEPVPGVEHVYANDDLHDAIAGAKFVALTVPLTEETRDLVGEPELAAMADDAYLINVARGGVVDQDALVDALERDEIAGAALDVFEQEPLPDESPLWDMDEVIVTPHAAAATRDYFREIAELVRENVGRIERGEALHNRVV</sequence>
<feature type="domain" description="D-isomer specific 2-hydroxyacid dehydrogenase NAD-binding" evidence="5">
    <location>
        <begin position="106"/>
        <end position="281"/>
    </location>
</feature>
<keyword evidence="7" id="KW-1185">Reference proteome</keyword>
<dbReference type="AlphaFoldDB" id="A0AAV3T619"/>
<dbReference type="Pfam" id="PF00389">
    <property type="entry name" value="2-Hacid_dh"/>
    <property type="match status" value="1"/>
</dbReference>
<keyword evidence="1 3" id="KW-0560">Oxidoreductase</keyword>
<dbReference type="PANTHER" id="PTHR43333:SF1">
    <property type="entry name" value="D-ISOMER SPECIFIC 2-HYDROXYACID DEHYDROGENASE NAD-BINDING DOMAIN-CONTAINING PROTEIN"/>
    <property type="match status" value="1"/>
</dbReference>